<accession>A0AAJ2NSH5</accession>
<feature type="non-terminal residue" evidence="1">
    <location>
        <position position="104"/>
    </location>
</feature>
<protein>
    <submittedName>
        <fullName evidence="1">Fructoselysine 6-kinase</fullName>
    </submittedName>
</protein>
<dbReference type="AlphaFoldDB" id="A0AAJ2NSH5"/>
<comment type="caution">
    <text evidence="1">The sequence shown here is derived from an EMBL/GenBank/DDBJ whole genome shotgun (WGS) entry which is preliminary data.</text>
</comment>
<dbReference type="EMBL" id="JAWJAY010000332">
    <property type="protein sequence ID" value="MDV2887681.1"/>
    <property type="molecule type" value="Genomic_DNA"/>
</dbReference>
<evidence type="ECO:0000313" key="2">
    <source>
        <dbReference type="Proteomes" id="UP001285636"/>
    </source>
</evidence>
<gene>
    <name evidence="1" type="ORF">RYX45_21155</name>
</gene>
<feature type="non-terminal residue" evidence="1">
    <location>
        <position position="1"/>
    </location>
</feature>
<reference evidence="1" key="1">
    <citation type="submission" date="2023-10" db="EMBL/GenBank/DDBJ databases">
        <title>Screening of Alkalihalophilus pseudofirmusBZ-TG-HK211 and Its Alleviation of Salt Stress on Rapeseed Growth.</title>
        <authorList>
            <person name="Zhao B."/>
            <person name="Guo T."/>
        </authorList>
    </citation>
    <scope>NUCLEOTIDE SEQUENCE</scope>
    <source>
        <strain evidence="1">BZ-TG-HK211</strain>
    </source>
</reference>
<dbReference type="Proteomes" id="UP001285636">
    <property type="component" value="Unassembled WGS sequence"/>
</dbReference>
<organism evidence="1 2">
    <name type="scientific">Alkalihalophilus pseudofirmus</name>
    <name type="common">Bacillus pseudofirmus</name>
    <dbReference type="NCBI Taxonomy" id="79885"/>
    <lineage>
        <taxon>Bacteria</taxon>
        <taxon>Bacillati</taxon>
        <taxon>Bacillota</taxon>
        <taxon>Bacilli</taxon>
        <taxon>Bacillales</taxon>
        <taxon>Bacillaceae</taxon>
        <taxon>Alkalihalophilus</taxon>
    </lineage>
</organism>
<name>A0AAJ2NSH5_ALKPS</name>
<evidence type="ECO:0000313" key="1">
    <source>
        <dbReference type="EMBL" id="MDV2887681.1"/>
    </source>
</evidence>
<proteinExistence type="predicted"/>
<sequence length="104" mass="11976">EGENGYAIVKMVNGDRVFIKSNRGGVLKEKPIVLDSHDKQYIKNFDLVHTSNNSYFNNQLLPIYELGIPISYDFSDKWNVWETTKEISPYLEFGFISCSSFSLD</sequence>